<organism evidence="1">
    <name type="scientific">Oryza punctata</name>
    <name type="common">Red rice</name>
    <dbReference type="NCBI Taxonomy" id="4537"/>
    <lineage>
        <taxon>Eukaryota</taxon>
        <taxon>Viridiplantae</taxon>
        <taxon>Streptophyta</taxon>
        <taxon>Embryophyta</taxon>
        <taxon>Tracheophyta</taxon>
        <taxon>Spermatophyta</taxon>
        <taxon>Magnoliopsida</taxon>
        <taxon>Liliopsida</taxon>
        <taxon>Poales</taxon>
        <taxon>Poaceae</taxon>
        <taxon>BOP clade</taxon>
        <taxon>Oryzoideae</taxon>
        <taxon>Oryzeae</taxon>
        <taxon>Oryzinae</taxon>
        <taxon>Oryza</taxon>
    </lineage>
</organism>
<dbReference type="Proteomes" id="UP000026962">
    <property type="component" value="Chromosome 11"/>
</dbReference>
<keyword evidence="2" id="KW-1185">Reference proteome</keyword>
<reference evidence="1" key="2">
    <citation type="submission" date="2018-05" db="EMBL/GenBank/DDBJ databases">
        <title>OpunRS2 (Oryza punctata Reference Sequence Version 2).</title>
        <authorList>
            <person name="Zhang J."/>
            <person name="Kudrna D."/>
            <person name="Lee S."/>
            <person name="Talag J."/>
            <person name="Welchert J."/>
            <person name="Wing R.A."/>
        </authorList>
    </citation>
    <scope>NUCLEOTIDE SEQUENCE [LARGE SCALE GENOMIC DNA]</scope>
</reference>
<dbReference type="HOGENOM" id="CLU_2908066_0_0_1"/>
<protein>
    <submittedName>
        <fullName evidence="1">Uncharacterized protein</fullName>
    </submittedName>
</protein>
<dbReference type="AlphaFoldDB" id="A0A0E0MEX3"/>
<proteinExistence type="predicted"/>
<evidence type="ECO:0000313" key="1">
    <source>
        <dbReference type="EnsemblPlants" id="OPUNC11G09800.1"/>
    </source>
</evidence>
<evidence type="ECO:0000313" key="2">
    <source>
        <dbReference type="Proteomes" id="UP000026962"/>
    </source>
</evidence>
<name>A0A0E0MEX3_ORYPU</name>
<dbReference type="Gramene" id="OPUNC11G09800.1">
    <property type="protein sequence ID" value="OPUNC11G09800.1"/>
    <property type="gene ID" value="OPUNC11G09800"/>
</dbReference>
<dbReference type="EnsemblPlants" id="OPUNC11G09800.1">
    <property type="protein sequence ID" value="OPUNC11G09800.1"/>
    <property type="gene ID" value="OPUNC11G09800"/>
</dbReference>
<sequence>MKTGFDDAADKVDSTAMYEAGLVLPEKMQKIVDRSTANSEALRNVFDNVTEIEQIQRAVQRVEL</sequence>
<accession>A0A0E0MEX3</accession>
<reference evidence="1" key="1">
    <citation type="submission" date="2015-04" db="UniProtKB">
        <authorList>
            <consortium name="EnsemblPlants"/>
        </authorList>
    </citation>
    <scope>IDENTIFICATION</scope>
</reference>